<dbReference type="AlphaFoldDB" id="A0AA88DQ99"/>
<keyword evidence="2" id="KW-0131">Cell cycle</keyword>
<dbReference type="GO" id="GO:0004860">
    <property type="term" value="F:protein kinase inhibitor activity"/>
    <property type="evidence" value="ECO:0007669"/>
    <property type="project" value="UniProtKB-KW"/>
</dbReference>
<dbReference type="PANTHER" id="PTHR33142">
    <property type="entry name" value="CYCLIN-DEPENDENT PROTEIN KINASE INHIBITOR SMR13"/>
    <property type="match status" value="1"/>
</dbReference>
<keyword evidence="4" id="KW-1185">Reference proteome</keyword>
<gene>
    <name evidence="3" type="ORF">TIFTF001_028634</name>
</gene>
<name>A0AA88DQ99_FICCA</name>
<protein>
    <submittedName>
        <fullName evidence="3">Uncharacterized protein</fullName>
    </submittedName>
</protein>
<evidence type="ECO:0000256" key="2">
    <source>
        <dbReference type="ARBA" id="ARBA00023306"/>
    </source>
</evidence>
<keyword evidence="1" id="KW-0649">Protein kinase inhibitor</keyword>
<dbReference type="Proteomes" id="UP001187192">
    <property type="component" value="Unassembled WGS sequence"/>
</dbReference>
<organism evidence="3 4">
    <name type="scientific">Ficus carica</name>
    <name type="common">Common fig</name>
    <dbReference type="NCBI Taxonomy" id="3494"/>
    <lineage>
        <taxon>Eukaryota</taxon>
        <taxon>Viridiplantae</taxon>
        <taxon>Streptophyta</taxon>
        <taxon>Embryophyta</taxon>
        <taxon>Tracheophyta</taxon>
        <taxon>Spermatophyta</taxon>
        <taxon>Magnoliopsida</taxon>
        <taxon>eudicotyledons</taxon>
        <taxon>Gunneridae</taxon>
        <taxon>Pentapetalae</taxon>
        <taxon>rosids</taxon>
        <taxon>fabids</taxon>
        <taxon>Rosales</taxon>
        <taxon>Moraceae</taxon>
        <taxon>Ficeae</taxon>
        <taxon>Ficus</taxon>
    </lineage>
</organism>
<dbReference type="GO" id="GO:0032875">
    <property type="term" value="P:regulation of DNA endoreduplication"/>
    <property type="evidence" value="ECO:0007669"/>
    <property type="project" value="InterPro"/>
</dbReference>
<sequence length="75" mass="8615">MEVYGERSDQMMMMIEECTTPKRRECRIPEVFVCPPPPRKKTVVVGKRPPPKNGYFQPPDLDSLFVMPSRSQACA</sequence>
<dbReference type="GO" id="GO:0005634">
    <property type="term" value="C:nucleus"/>
    <property type="evidence" value="ECO:0007669"/>
    <property type="project" value="TreeGrafter"/>
</dbReference>
<reference evidence="3" key="1">
    <citation type="submission" date="2023-07" db="EMBL/GenBank/DDBJ databases">
        <title>draft genome sequence of fig (Ficus carica).</title>
        <authorList>
            <person name="Takahashi T."/>
            <person name="Nishimura K."/>
        </authorList>
    </citation>
    <scope>NUCLEOTIDE SEQUENCE</scope>
</reference>
<accession>A0AA88DQ99</accession>
<dbReference type="EMBL" id="BTGU01000088">
    <property type="protein sequence ID" value="GMN59544.1"/>
    <property type="molecule type" value="Genomic_DNA"/>
</dbReference>
<evidence type="ECO:0000256" key="1">
    <source>
        <dbReference type="ARBA" id="ARBA00023013"/>
    </source>
</evidence>
<dbReference type="InterPro" id="IPR040389">
    <property type="entry name" value="SMR"/>
</dbReference>
<dbReference type="PANTHER" id="PTHR33142:SF110">
    <property type="entry name" value="CYCLIN-DEPENDENT PROTEIN KINASE INHIBITOR SMR4"/>
    <property type="match status" value="1"/>
</dbReference>
<dbReference type="Gramene" id="FCD_00030232-RA">
    <property type="protein sequence ID" value="FCD_00030232-RA:cds"/>
    <property type="gene ID" value="FCD_00030232"/>
</dbReference>
<evidence type="ECO:0000313" key="4">
    <source>
        <dbReference type="Proteomes" id="UP001187192"/>
    </source>
</evidence>
<comment type="caution">
    <text evidence="3">The sequence shown here is derived from an EMBL/GenBank/DDBJ whole genome shotgun (WGS) entry which is preliminary data.</text>
</comment>
<proteinExistence type="predicted"/>
<evidence type="ECO:0000313" key="3">
    <source>
        <dbReference type="EMBL" id="GMN59544.1"/>
    </source>
</evidence>